<sequence>MHWKNAAKKIAIITAVILLSATGAATAGMPSNHDDGCCSQNWQNTGGLGPCEIVILYGGETGFELPFFYYLKELAVFFTRANVDYYYYIHDGFDWKNCVPAIPCLSPM</sequence>
<dbReference type="HOGENOM" id="CLU_2194467_0_0_9"/>
<proteinExistence type="predicted"/>
<gene>
    <name evidence="2" type="ordered locus">PTH_1773</name>
</gene>
<organism evidence="2 3">
    <name type="scientific">Pelotomaculum thermopropionicum (strain DSM 13744 / JCM 10971 / SI)</name>
    <dbReference type="NCBI Taxonomy" id="370438"/>
    <lineage>
        <taxon>Bacteria</taxon>
        <taxon>Bacillati</taxon>
        <taxon>Bacillota</taxon>
        <taxon>Clostridia</taxon>
        <taxon>Eubacteriales</taxon>
        <taxon>Desulfotomaculaceae</taxon>
        <taxon>Pelotomaculum</taxon>
    </lineage>
</organism>
<feature type="chain" id="PRO_5038870507" evidence="1">
    <location>
        <begin position="28"/>
        <end position="108"/>
    </location>
</feature>
<evidence type="ECO:0000256" key="1">
    <source>
        <dbReference type="SAM" id="SignalP"/>
    </source>
</evidence>
<dbReference type="KEGG" id="pth:PTH_1773"/>
<keyword evidence="1" id="KW-0732">Signal</keyword>
<dbReference type="EMBL" id="AP009389">
    <property type="protein sequence ID" value="BAF59954.1"/>
    <property type="molecule type" value="Genomic_DNA"/>
</dbReference>
<accession>A5D1E2</accession>
<reference evidence="3" key="1">
    <citation type="journal article" date="2008" name="Genome Res.">
        <title>The genome of Pelotomaculum thermopropionicum reveals niche-associated evolution in anaerobic microbiota.</title>
        <authorList>
            <person name="Kosaka T."/>
            <person name="Kato S."/>
            <person name="Shimoyama T."/>
            <person name="Ishii S."/>
            <person name="Abe T."/>
            <person name="Watanabe K."/>
        </authorList>
    </citation>
    <scope>NUCLEOTIDE SEQUENCE [LARGE SCALE GENOMIC DNA]</scope>
    <source>
        <strain evidence="3">DSM 13744 / JCM 10971 / SI</strain>
    </source>
</reference>
<evidence type="ECO:0000313" key="2">
    <source>
        <dbReference type="EMBL" id="BAF59954.1"/>
    </source>
</evidence>
<evidence type="ECO:0000313" key="3">
    <source>
        <dbReference type="Proteomes" id="UP000006556"/>
    </source>
</evidence>
<protein>
    <submittedName>
        <fullName evidence="2">Uncharacterized protein</fullName>
    </submittedName>
</protein>
<feature type="signal peptide" evidence="1">
    <location>
        <begin position="1"/>
        <end position="27"/>
    </location>
</feature>
<dbReference type="AlphaFoldDB" id="A5D1E2"/>
<dbReference type="Proteomes" id="UP000006556">
    <property type="component" value="Chromosome"/>
</dbReference>
<keyword evidence="3" id="KW-1185">Reference proteome</keyword>
<name>A5D1E2_PELTS</name>